<evidence type="ECO:0000256" key="4">
    <source>
        <dbReference type="ARBA" id="ARBA00022679"/>
    </source>
</evidence>
<feature type="binding site" evidence="17">
    <location>
        <position position="388"/>
    </location>
    <ligand>
        <name>ATP</name>
        <dbReference type="ChEBI" id="CHEBI:30616"/>
    </ligand>
</feature>
<protein>
    <recommendedName>
        <fullName evidence="3">receptor protein-tyrosine kinase</fullName>
        <ecNumber evidence="3">2.7.10.1</ecNumber>
    </recommendedName>
</protein>
<name>A0A3R7PZN9_PENVA</name>
<dbReference type="EMBL" id="QCYY01000854">
    <property type="protein sequence ID" value="ROT82244.1"/>
    <property type="molecule type" value="Genomic_DNA"/>
</dbReference>
<dbReference type="GO" id="GO:0004714">
    <property type="term" value="F:transmembrane receptor protein tyrosine kinase activity"/>
    <property type="evidence" value="ECO:0007669"/>
    <property type="project" value="UniProtKB-EC"/>
</dbReference>
<reference evidence="21 22" key="1">
    <citation type="submission" date="2018-04" db="EMBL/GenBank/DDBJ databases">
        <authorList>
            <person name="Zhang X."/>
            <person name="Yuan J."/>
            <person name="Li F."/>
            <person name="Xiang J."/>
        </authorList>
    </citation>
    <scope>NUCLEOTIDE SEQUENCE [LARGE SCALE GENOMIC DNA]</scope>
    <source>
        <tissue evidence="21">Muscle</tissue>
    </source>
</reference>
<dbReference type="InterPro" id="IPR000719">
    <property type="entry name" value="Prot_kinase_dom"/>
</dbReference>
<dbReference type="GO" id="GO:0050793">
    <property type="term" value="P:regulation of developmental process"/>
    <property type="evidence" value="ECO:0007669"/>
    <property type="project" value="UniProtKB-ARBA"/>
</dbReference>
<dbReference type="GO" id="GO:0048468">
    <property type="term" value="P:cell development"/>
    <property type="evidence" value="ECO:0007669"/>
    <property type="project" value="UniProtKB-ARBA"/>
</dbReference>
<dbReference type="Pfam" id="PF00041">
    <property type="entry name" value="fn3"/>
    <property type="match status" value="1"/>
</dbReference>
<keyword evidence="7" id="KW-0677">Repeat</keyword>
<dbReference type="GO" id="GO:0012505">
    <property type="term" value="C:endomembrane system"/>
    <property type="evidence" value="ECO:0007669"/>
    <property type="project" value="UniProtKB-SubCell"/>
</dbReference>
<dbReference type="GO" id="GO:0005886">
    <property type="term" value="C:plasma membrane"/>
    <property type="evidence" value="ECO:0007669"/>
    <property type="project" value="TreeGrafter"/>
</dbReference>
<dbReference type="InterPro" id="IPR003961">
    <property type="entry name" value="FN3_dom"/>
</dbReference>
<sequence length="698" mass="78053">MGQIAFEDFIMDNQEQRPSRTRREGPRSAAATDDPLGAWETAASASSGARRPPSSGLHPGPAGGEFPVHEGHSVKEFPSHLGIRPEYQIHEENLAKYTVMEGSVVVRQKLLSQAPRATLHHLRHYSLYSVSVVACHAPVTRKRSVGGRLVDVALKLCSTIPASLAVHTGSSDTADQVPEGSLRAAPQNTSRGAVTLSWAPPEDPNGGVVAYILKLRGSLSTERCVSGQQFEAQRRKYDLRDLPPGNYSVRVKVRSKARYGNFSPPVYFVIADDPLSTDFSLALASSLLGVAGAVLAAVTCYCLRRWRGRRAIRTPSRRSTSTLLQRCISPPPPPTEGFAPAEMFREEFLFWRDDLRVRLDQPLGHGFFGMVFRGELARGGEEERVAVKTHGEAASADEILQFLKEAALMQNINCHHVVRLLGVVGDYAPVYVVMELMEEGDLRSFLKRRAIPHFQLVEMAVQAADGMAYLAAQKLVHRDLAARNCMLDHNLTLKIGDFGLTRNLKSDYYRKEGQGILPVKWMAPESLQFSVYSTQSDVWSYGVLLWEMATRGLTPYKNRTNDEVIRLVVEKYATLGRPRDCPAPLQRVMRRCWRYEARERPSFLAVTKFLLKHTSPEFQQRFEQVSFYHSRASDYSRYQRSETCGFMSARESDDEDSDDLTLHASSDLDDNDAADIFHCRSGREGSVPPQEPRRESQG</sequence>
<dbReference type="InterPro" id="IPR011009">
    <property type="entry name" value="Kinase-like_dom_sf"/>
</dbReference>
<evidence type="ECO:0000256" key="10">
    <source>
        <dbReference type="ARBA" id="ARBA00022840"/>
    </source>
</evidence>
<dbReference type="GO" id="GO:0005524">
    <property type="term" value="F:ATP binding"/>
    <property type="evidence" value="ECO:0007669"/>
    <property type="project" value="UniProtKB-UniRule"/>
</dbReference>
<dbReference type="CDD" id="cd00063">
    <property type="entry name" value="FN3"/>
    <property type="match status" value="1"/>
</dbReference>
<keyword evidence="6" id="KW-0732">Signal</keyword>
<dbReference type="PANTHER" id="PTHR24416:SF525">
    <property type="entry name" value="INSULIN-LIKE RECEPTOR"/>
    <property type="match status" value="1"/>
</dbReference>
<dbReference type="InterPro" id="IPR001245">
    <property type="entry name" value="Ser-Thr/Tyr_kinase_cat_dom"/>
</dbReference>
<evidence type="ECO:0000256" key="2">
    <source>
        <dbReference type="ARBA" id="ARBA00004479"/>
    </source>
</evidence>
<accession>A0A3R7PZN9</accession>
<dbReference type="FunFam" id="1.10.510.10:FF:001512">
    <property type="entry name" value="Receptor tyrosine-protein kinase erbB-2"/>
    <property type="match status" value="1"/>
</dbReference>
<dbReference type="InterPro" id="IPR008266">
    <property type="entry name" value="Tyr_kinase_AS"/>
</dbReference>
<feature type="compositionally biased region" description="Basic and acidic residues" evidence="18">
    <location>
        <begin position="14"/>
        <end position="26"/>
    </location>
</feature>
<dbReference type="AlphaFoldDB" id="A0A3R7PZN9"/>
<evidence type="ECO:0000256" key="17">
    <source>
        <dbReference type="PROSITE-ProRule" id="PRU10141"/>
    </source>
</evidence>
<dbReference type="InterPro" id="IPR020635">
    <property type="entry name" value="Tyr_kinase_cat_dom"/>
</dbReference>
<evidence type="ECO:0000256" key="18">
    <source>
        <dbReference type="SAM" id="MobiDB-lite"/>
    </source>
</evidence>
<dbReference type="GO" id="GO:0030182">
    <property type="term" value="P:neuron differentiation"/>
    <property type="evidence" value="ECO:0007669"/>
    <property type="project" value="UniProtKB-ARBA"/>
</dbReference>
<dbReference type="GO" id="GO:0007169">
    <property type="term" value="P:cell surface receptor protein tyrosine kinase signaling pathway"/>
    <property type="evidence" value="ECO:0007669"/>
    <property type="project" value="TreeGrafter"/>
</dbReference>
<dbReference type="InterPro" id="IPR013783">
    <property type="entry name" value="Ig-like_fold"/>
</dbReference>
<dbReference type="InterPro" id="IPR050122">
    <property type="entry name" value="RTK"/>
</dbReference>
<keyword evidence="15" id="KW-0325">Glycoprotein</keyword>
<evidence type="ECO:0000256" key="7">
    <source>
        <dbReference type="ARBA" id="ARBA00022737"/>
    </source>
</evidence>
<evidence type="ECO:0000256" key="14">
    <source>
        <dbReference type="ARBA" id="ARBA00023170"/>
    </source>
</evidence>
<dbReference type="Pfam" id="PF07714">
    <property type="entry name" value="PK_Tyr_Ser-Thr"/>
    <property type="match status" value="1"/>
</dbReference>
<dbReference type="OrthoDB" id="6364276at2759"/>
<evidence type="ECO:0000256" key="16">
    <source>
        <dbReference type="ARBA" id="ARBA00051243"/>
    </source>
</evidence>
<dbReference type="GO" id="GO:0051130">
    <property type="term" value="P:positive regulation of cellular component organization"/>
    <property type="evidence" value="ECO:0007669"/>
    <property type="project" value="UniProtKB-ARBA"/>
</dbReference>
<keyword evidence="12" id="KW-0472">Membrane</keyword>
<evidence type="ECO:0000259" key="19">
    <source>
        <dbReference type="PROSITE" id="PS50011"/>
    </source>
</evidence>
<evidence type="ECO:0000256" key="13">
    <source>
        <dbReference type="ARBA" id="ARBA00023137"/>
    </source>
</evidence>
<feature type="region of interest" description="Disordered" evidence="18">
    <location>
        <begin position="648"/>
        <end position="669"/>
    </location>
</feature>
<gene>
    <name evidence="21" type="ORF">C7M84_024590</name>
</gene>
<feature type="domain" description="Fibronectin type-III" evidence="20">
    <location>
        <begin position="178"/>
        <end position="273"/>
    </location>
</feature>
<dbReference type="STRING" id="6689.A0A3R7PZN9"/>
<feature type="compositionally biased region" description="Low complexity" evidence="18">
    <location>
        <begin position="42"/>
        <end position="56"/>
    </location>
</feature>
<dbReference type="InterPro" id="IPR017441">
    <property type="entry name" value="Protein_kinase_ATP_BS"/>
</dbReference>
<dbReference type="SUPFAM" id="SSF49265">
    <property type="entry name" value="Fibronectin type III"/>
    <property type="match status" value="1"/>
</dbReference>
<evidence type="ECO:0000256" key="3">
    <source>
        <dbReference type="ARBA" id="ARBA00011902"/>
    </source>
</evidence>
<evidence type="ECO:0000256" key="5">
    <source>
        <dbReference type="ARBA" id="ARBA00022692"/>
    </source>
</evidence>
<keyword evidence="11" id="KW-1133">Transmembrane helix</keyword>
<dbReference type="PROSITE" id="PS00109">
    <property type="entry name" value="PROTEIN_KINASE_TYR"/>
    <property type="match status" value="1"/>
</dbReference>
<feature type="domain" description="Protein kinase" evidence="19">
    <location>
        <begin position="357"/>
        <end position="618"/>
    </location>
</feature>
<keyword evidence="5" id="KW-0812">Transmembrane</keyword>
<organism evidence="21 22">
    <name type="scientific">Penaeus vannamei</name>
    <name type="common">Whiteleg shrimp</name>
    <name type="synonym">Litopenaeus vannamei</name>
    <dbReference type="NCBI Taxonomy" id="6689"/>
    <lineage>
        <taxon>Eukaryota</taxon>
        <taxon>Metazoa</taxon>
        <taxon>Ecdysozoa</taxon>
        <taxon>Arthropoda</taxon>
        <taxon>Crustacea</taxon>
        <taxon>Multicrustacea</taxon>
        <taxon>Malacostraca</taxon>
        <taxon>Eumalacostraca</taxon>
        <taxon>Eucarida</taxon>
        <taxon>Decapoda</taxon>
        <taxon>Dendrobranchiata</taxon>
        <taxon>Penaeoidea</taxon>
        <taxon>Penaeidae</taxon>
        <taxon>Penaeus</taxon>
    </lineage>
</organism>
<comment type="caution">
    <text evidence="21">The sequence shown here is derived from an EMBL/GenBank/DDBJ whole genome shotgun (WGS) entry which is preliminary data.</text>
</comment>
<reference evidence="21 22" key="2">
    <citation type="submission" date="2019-01" db="EMBL/GenBank/DDBJ databases">
        <title>The decoding of complex shrimp genome reveals the adaptation for benthos swimmer, frequently molting mechanism and breeding impact on genome.</title>
        <authorList>
            <person name="Sun Y."/>
            <person name="Gao Y."/>
            <person name="Yu Y."/>
        </authorList>
    </citation>
    <scope>NUCLEOTIDE SEQUENCE [LARGE SCALE GENOMIC DNA]</scope>
    <source>
        <tissue evidence="21">Muscle</tissue>
    </source>
</reference>
<dbReference type="PROSITE" id="PS50011">
    <property type="entry name" value="PROTEIN_KINASE_DOM"/>
    <property type="match status" value="1"/>
</dbReference>
<evidence type="ECO:0000313" key="22">
    <source>
        <dbReference type="Proteomes" id="UP000283509"/>
    </source>
</evidence>
<keyword evidence="13" id="KW-0829">Tyrosine-protein kinase</keyword>
<comment type="subcellular location">
    <subcellularLocation>
        <location evidence="1">Endomembrane system</location>
    </subcellularLocation>
    <subcellularLocation>
        <location evidence="2">Membrane</location>
        <topology evidence="2">Single-pass type I membrane protein</topology>
    </subcellularLocation>
</comment>
<dbReference type="Gene3D" id="1.10.510.10">
    <property type="entry name" value="Transferase(Phosphotransferase) domain 1"/>
    <property type="match status" value="1"/>
</dbReference>
<dbReference type="SMART" id="SM00060">
    <property type="entry name" value="FN3"/>
    <property type="match status" value="1"/>
</dbReference>
<dbReference type="PROSITE" id="PS50853">
    <property type="entry name" value="FN3"/>
    <property type="match status" value="1"/>
</dbReference>
<dbReference type="SUPFAM" id="SSF56112">
    <property type="entry name" value="Protein kinase-like (PK-like)"/>
    <property type="match status" value="1"/>
</dbReference>
<dbReference type="GO" id="GO:0043235">
    <property type="term" value="C:receptor complex"/>
    <property type="evidence" value="ECO:0007669"/>
    <property type="project" value="TreeGrafter"/>
</dbReference>
<keyword evidence="22" id="KW-1185">Reference proteome</keyword>
<evidence type="ECO:0000256" key="6">
    <source>
        <dbReference type="ARBA" id="ARBA00022729"/>
    </source>
</evidence>
<comment type="catalytic activity">
    <reaction evidence="16">
        <text>L-tyrosyl-[protein] + ATP = O-phospho-L-tyrosyl-[protein] + ADP + H(+)</text>
        <dbReference type="Rhea" id="RHEA:10596"/>
        <dbReference type="Rhea" id="RHEA-COMP:10136"/>
        <dbReference type="Rhea" id="RHEA-COMP:20101"/>
        <dbReference type="ChEBI" id="CHEBI:15378"/>
        <dbReference type="ChEBI" id="CHEBI:30616"/>
        <dbReference type="ChEBI" id="CHEBI:46858"/>
        <dbReference type="ChEBI" id="CHEBI:61978"/>
        <dbReference type="ChEBI" id="CHEBI:456216"/>
        <dbReference type="EC" id="2.7.10.1"/>
    </reaction>
</comment>
<evidence type="ECO:0000259" key="20">
    <source>
        <dbReference type="PROSITE" id="PS50853"/>
    </source>
</evidence>
<evidence type="ECO:0000313" key="21">
    <source>
        <dbReference type="EMBL" id="ROT82244.1"/>
    </source>
</evidence>
<keyword evidence="8 17" id="KW-0547">Nucleotide-binding</keyword>
<dbReference type="PROSITE" id="PS00107">
    <property type="entry name" value="PROTEIN_KINASE_ATP"/>
    <property type="match status" value="1"/>
</dbReference>
<keyword evidence="14 21" id="KW-0675">Receptor</keyword>
<keyword evidence="10 17" id="KW-0067">ATP-binding</keyword>
<feature type="region of interest" description="Disordered" evidence="18">
    <location>
        <begin position="1"/>
        <end position="71"/>
    </location>
</feature>
<dbReference type="SMR" id="A0A3R7PZN9"/>
<proteinExistence type="predicted"/>
<dbReference type="EC" id="2.7.10.1" evidence="3"/>
<dbReference type="SMART" id="SM00219">
    <property type="entry name" value="TyrKc"/>
    <property type="match status" value="1"/>
</dbReference>
<evidence type="ECO:0000256" key="9">
    <source>
        <dbReference type="ARBA" id="ARBA00022777"/>
    </source>
</evidence>
<evidence type="ECO:0000256" key="15">
    <source>
        <dbReference type="ARBA" id="ARBA00023180"/>
    </source>
</evidence>
<evidence type="ECO:0000256" key="11">
    <source>
        <dbReference type="ARBA" id="ARBA00022989"/>
    </source>
</evidence>
<dbReference type="PRINTS" id="PR00109">
    <property type="entry name" value="TYRKINASE"/>
</dbReference>
<dbReference type="Gene3D" id="3.30.200.20">
    <property type="entry name" value="Phosphorylase Kinase, domain 1"/>
    <property type="match status" value="1"/>
</dbReference>
<evidence type="ECO:0000256" key="8">
    <source>
        <dbReference type="ARBA" id="ARBA00022741"/>
    </source>
</evidence>
<keyword evidence="9" id="KW-0418">Kinase</keyword>
<feature type="region of interest" description="Disordered" evidence="18">
    <location>
        <begin position="679"/>
        <end position="698"/>
    </location>
</feature>
<dbReference type="InterPro" id="IPR036116">
    <property type="entry name" value="FN3_sf"/>
</dbReference>
<dbReference type="Gene3D" id="2.60.40.10">
    <property type="entry name" value="Immunoglobulins"/>
    <property type="match status" value="1"/>
</dbReference>
<evidence type="ECO:0000256" key="12">
    <source>
        <dbReference type="ARBA" id="ARBA00023136"/>
    </source>
</evidence>
<keyword evidence="4" id="KW-0808">Transferase</keyword>
<evidence type="ECO:0000256" key="1">
    <source>
        <dbReference type="ARBA" id="ARBA00004308"/>
    </source>
</evidence>
<dbReference type="PANTHER" id="PTHR24416">
    <property type="entry name" value="TYROSINE-PROTEIN KINASE RECEPTOR"/>
    <property type="match status" value="1"/>
</dbReference>
<dbReference type="Proteomes" id="UP000283509">
    <property type="component" value="Unassembled WGS sequence"/>
</dbReference>